<evidence type="ECO:0000313" key="1">
    <source>
        <dbReference type="EMBL" id="RDW81332.1"/>
    </source>
</evidence>
<dbReference type="EMBL" id="PVWQ01000005">
    <property type="protein sequence ID" value="RDW81332.1"/>
    <property type="molecule type" value="Genomic_DNA"/>
</dbReference>
<dbReference type="GeneID" id="38115259"/>
<evidence type="ECO:0000313" key="2">
    <source>
        <dbReference type="Proteomes" id="UP000256690"/>
    </source>
</evidence>
<organism evidence="1 2">
    <name type="scientific">Aspergillus mulundensis</name>
    <dbReference type="NCBI Taxonomy" id="1810919"/>
    <lineage>
        <taxon>Eukaryota</taxon>
        <taxon>Fungi</taxon>
        <taxon>Dikarya</taxon>
        <taxon>Ascomycota</taxon>
        <taxon>Pezizomycotina</taxon>
        <taxon>Eurotiomycetes</taxon>
        <taxon>Eurotiomycetidae</taxon>
        <taxon>Eurotiales</taxon>
        <taxon>Aspergillaceae</taxon>
        <taxon>Aspergillus</taxon>
        <taxon>Aspergillus subgen. Nidulantes</taxon>
    </lineage>
</organism>
<dbReference type="RefSeq" id="XP_026604385.1">
    <property type="nucleotide sequence ID" value="XM_026746905.1"/>
</dbReference>
<dbReference type="Proteomes" id="UP000256690">
    <property type="component" value="Unassembled WGS sequence"/>
</dbReference>
<comment type="caution">
    <text evidence="1">The sequence shown here is derived from an EMBL/GenBank/DDBJ whole genome shotgun (WGS) entry which is preliminary data.</text>
</comment>
<sequence length="124" mass="13457">MLEISLPNYPDFSTQAFLDHRPTDWKPLAEVVAGVTDTGPTFKNLLPLKAAGDTCKNENLPLLGPGDRNKIPMAGSAEAIHSCSVESASDWVSSPVHYERNFCTPSSRLPSLLDGNHKTKRPLG</sequence>
<accession>A0A3D8S4W1</accession>
<dbReference type="AlphaFoldDB" id="A0A3D8S4W1"/>
<name>A0A3D8S4W1_9EURO</name>
<proteinExistence type="predicted"/>
<protein>
    <submittedName>
        <fullName evidence="1">Uncharacterized protein</fullName>
    </submittedName>
</protein>
<keyword evidence="2" id="KW-1185">Reference proteome</keyword>
<reference evidence="1 2" key="1">
    <citation type="journal article" date="2018" name="IMA Fungus">
        <title>IMA Genome-F 9: Draft genome sequence of Annulohypoxylon stygium, Aspergillus mulundensis, Berkeleyomyces basicola (syn. Thielaviopsis basicola), Ceratocystis smalleyi, two Cercospora beticola strains, Coleophoma cylindrospora, Fusarium fracticaudum, Phialophora cf. hyalina, and Morchella septimelata.</title>
        <authorList>
            <person name="Wingfield B.D."/>
            <person name="Bills G.F."/>
            <person name="Dong Y."/>
            <person name="Huang W."/>
            <person name="Nel W.J."/>
            <person name="Swalarsk-Parry B.S."/>
            <person name="Vaghefi N."/>
            <person name="Wilken P.M."/>
            <person name="An Z."/>
            <person name="de Beer Z.W."/>
            <person name="De Vos L."/>
            <person name="Chen L."/>
            <person name="Duong T.A."/>
            <person name="Gao Y."/>
            <person name="Hammerbacher A."/>
            <person name="Kikkert J.R."/>
            <person name="Li Y."/>
            <person name="Li H."/>
            <person name="Li K."/>
            <person name="Li Q."/>
            <person name="Liu X."/>
            <person name="Ma X."/>
            <person name="Naidoo K."/>
            <person name="Pethybridge S.J."/>
            <person name="Sun J."/>
            <person name="Steenkamp E.T."/>
            <person name="van der Nest M.A."/>
            <person name="van Wyk S."/>
            <person name="Wingfield M.J."/>
            <person name="Xiong C."/>
            <person name="Yue Q."/>
            <person name="Zhang X."/>
        </authorList>
    </citation>
    <scope>NUCLEOTIDE SEQUENCE [LARGE SCALE GENOMIC DNA]</scope>
    <source>
        <strain evidence="1 2">DSM 5745</strain>
    </source>
</reference>
<gene>
    <name evidence="1" type="ORF">DSM5745_04889</name>
</gene>